<accession>A0AAD3T255</accession>
<dbReference type="AlphaFoldDB" id="A0AAD3T255"/>
<protein>
    <submittedName>
        <fullName evidence="2">Uncharacterized protein</fullName>
    </submittedName>
</protein>
<name>A0AAD3T255_NEPGR</name>
<feature type="region of interest" description="Disordered" evidence="1">
    <location>
        <begin position="185"/>
        <end position="207"/>
    </location>
</feature>
<evidence type="ECO:0000313" key="2">
    <source>
        <dbReference type="EMBL" id="GMH21367.1"/>
    </source>
</evidence>
<sequence>MLQVGIDPIDSRLPSICGTPVPISNEDRVAALGSSTCSAVEDGSQEDGFAPSLHTASVISEAANVLESAFPVCAVAAMDVVPSRLPTEALFEVDLAVVSAHILHDTRYGRHDMASALEDNLDLTPNSIIRLSSKYSLDASINVGNDTISPGGSLADVCVGQALDASKVKFYCAIGVIAMQYPGNQAKSRRQRKSASKNSKGSPALRN</sequence>
<organism evidence="2 3">
    <name type="scientific">Nepenthes gracilis</name>
    <name type="common">Slender pitcher plant</name>
    <dbReference type="NCBI Taxonomy" id="150966"/>
    <lineage>
        <taxon>Eukaryota</taxon>
        <taxon>Viridiplantae</taxon>
        <taxon>Streptophyta</taxon>
        <taxon>Embryophyta</taxon>
        <taxon>Tracheophyta</taxon>
        <taxon>Spermatophyta</taxon>
        <taxon>Magnoliopsida</taxon>
        <taxon>eudicotyledons</taxon>
        <taxon>Gunneridae</taxon>
        <taxon>Pentapetalae</taxon>
        <taxon>Caryophyllales</taxon>
        <taxon>Nepenthaceae</taxon>
        <taxon>Nepenthes</taxon>
    </lineage>
</organism>
<dbReference type="Proteomes" id="UP001279734">
    <property type="component" value="Unassembled WGS sequence"/>
</dbReference>
<dbReference type="EMBL" id="BSYO01000023">
    <property type="protein sequence ID" value="GMH21367.1"/>
    <property type="molecule type" value="Genomic_DNA"/>
</dbReference>
<reference evidence="2" key="1">
    <citation type="submission" date="2023-05" db="EMBL/GenBank/DDBJ databases">
        <title>Nepenthes gracilis genome sequencing.</title>
        <authorList>
            <person name="Fukushima K."/>
        </authorList>
    </citation>
    <scope>NUCLEOTIDE SEQUENCE</scope>
    <source>
        <strain evidence="2">SING2019-196</strain>
    </source>
</reference>
<evidence type="ECO:0000313" key="3">
    <source>
        <dbReference type="Proteomes" id="UP001279734"/>
    </source>
</evidence>
<proteinExistence type="predicted"/>
<keyword evidence="3" id="KW-1185">Reference proteome</keyword>
<evidence type="ECO:0000256" key="1">
    <source>
        <dbReference type="SAM" id="MobiDB-lite"/>
    </source>
</evidence>
<comment type="caution">
    <text evidence="2">The sequence shown here is derived from an EMBL/GenBank/DDBJ whole genome shotgun (WGS) entry which is preliminary data.</text>
</comment>
<gene>
    <name evidence="2" type="ORF">Nepgr_023209</name>
</gene>